<gene>
    <name evidence="2" type="ORF">SAMN04488118_101389</name>
</gene>
<dbReference type="OrthoDB" id="8116725at2"/>
<dbReference type="STRING" id="1156985.SAMN04488118_101389"/>
<sequence length="72" mass="7925">MAVLNDTSFIQGNEGFFGRARRFVGSIVALIETQREASKTRHALGALNDRELADIGLCRSEIELVACGKMNR</sequence>
<reference evidence="2 3" key="1">
    <citation type="submission" date="2016-10" db="EMBL/GenBank/DDBJ databases">
        <authorList>
            <person name="de Groot N.N."/>
        </authorList>
    </citation>
    <scope>NUCLEOTIDE SEQUENCE [LARGE SCALE GENOMIC DNA]</scope>
    <source>
        <strain evidence="2 3">U95</strain>
    </source>
</reference>
<evidence type="ECO:0000313" key="3">
    <source>
        <dbReference type="Proteomes" id="UP000198767"/>
    </source>
</evidence>
<evidence type="ECO:0000313" key="2">
    <source>
        <dbReference type="EMBL" id="SCZ50939.1"/>
    </source>
</evidence>
<dbReference type="Pfam" id="PF06568">
    <property type="entry name" value="YjiS-like"/>
    <property type="match status" value="1"/>
</dbReference>
<dbReference type="EMBL" id="FMWG01000001">
    <property type="protein sequence ID" value="SCZ50939.1"/>
    <property type="molecule type" value="Genomic_DNA"/>
</dbReference>
<name>A0A1G5PPD5_9RHOB</name>
<dbReference type="RefSeq" id="WP_090215327.1">
    <property type="nucleotide sequence ID" value="NZ_CANLDO010000002.1"/>
</dbReference>
<keyword evidence="3" id="KW-1185">Reference proteome</keyword>
<dbReference type="InterPro" id="IPR009506">
    <property type="entry name" value="YjiS-like"/>
</dbReference>
<dbReference type="AlphaFoldDB" id="A0A1G5PPD5"/>
<accession>A0A1G5PPD5</accession>
<proteinExistence type="predicted"/>
<feature type="domain" description="YjiS-like" evidence="1">
    <location>
        <begin position="32"/>
        <end position="63"/>
    </location>
</feature>
<protein>
    <submittedName>
        <fullName evidence="2">Uncharacterized conserved protein YjiS, DUF1127 family</fullName>
    </submittedName>
</protein>
<dbReference type="Proteomes" id="UP000198767">
    <property type="component" value="Unassembled WGS sequence"/>
</dbReference>
<organism evidence="2 3">
    <name type="scientific">Epibacterium ulvae</name>
    <dbReference type="NCBI Taxonomy" id="1156985"/>
    <lineage>
        <taxon>Bacteria</taxon>
        <taxon>Pseudomonadati</taxon>
        <taxon>Pseudomonadota</taxon>
        <taxon>Alphaproteobacteria</taxon>
        <taxon>Rhodobacterales</taxon>
        <taxon>Roseobacteraceae</taxon>
        <taxon>Epibacterium</taxon>
    </lineage>
</organism>
<evidence type="ECO:0000259" key="1">
    <source>
        <dbReference type="Pfam" id="PF06568"/>
    </source>
</evidence>